<protein>
    <recommendedName>
        <fullName evidence="4">diacylglycerol O-acyltransferase</fullName>
        <ecNumber evidence="4">2.3.1.20</ecNumber>
    </recommendedName>
</protein>
<evidence type="ECO:0000313" key="13">
    <source>
        <dbReference type="Proteomes" id="UP001501337"/>
    </source>
</evidence>
<dbReference type="Proteomes" id="UP001501337">
    <property type="component" value="Unassembled WGS sequence"/>
</dbReference>
<evidence type="ECO:0000256" key="5">
    <source>
        <dbReference type="ARBA" id="ARBA00022679"/>
    </source>
</evidence>
<comment type="catalytic activity">
    <reaction evidence="8">
        <text>an acyl-CoA + a 1,2-diacyl-sn-glycerol = a triacyl-sn-glycerol + CoA</text>
        <dbReference type="Rhea" id="RHEA:10868"/>
        <dbReference type="ChEBI" id="CHEBI:17815"/>
        <dbReference type="ChEBI" id="CHEBI:57287"/>
        <dbReference type="ChEBI" id="CHEBI:58342"/>
        <dbReference type="ChEBI" id="CHEBI:64615"/>
        <dbReference type="EC" id="2.3.1.20"/>
    </reaction>
</comment>
<sequence length="560" mass="61602">MQPLDEANIDILFRETEEAPCQIASLNLIGPSANGETITLAHVLEVLGERVPATAHGRQRLVQAPMQPEQAYWIDDEHFSIQRHVTHQDQSGVRSVNGLLKLSAELAARPLPRDRPLWQVVFFDGLRLKDKPELTAAILVVIHEVLIEDSSGEQVLDWLLDFTPDEQRTIEPRPFNPEPVPGTLVMLGRSPMSLLQVPFRLVGRVKDTAASMFYQLLMERLEKLPFPGRLLRSRPAGFNNPVTSARTASNFQCDLQRLQSLKALSSKATLNDVILTLISLVIELWQKQGDAPETHDTPVTEQGTAERRRRNSLIALEPVSVRSTRINTPVGSELTAMLIDLSLEQTVPADRLETIHNNALASKIYQQAISASRLRGTAPSAMLGLAARVYGEFQLAQQHKPLFNLPITNIPGPAAPLYFGDFPVPDKLGLTPLYNNLGLAVVVISYNGKMNFTLHYCQDLMPPLGELSTLFETAIVQLHDSLSAATPPALAPDQAEDTHPAAASGLAGLIGDLKRIFQGLARNSLAEAMVKKQRQAKADTSETTSAEPPRDVLHGEDSER</sequence>
<evidence type="ECO:0000256" key="8">
    <source>
        <dbReference type="ARBA" id="ARBA00048109"/>
    </source>
</evidence>
<evidence type="ECO:0000313" key="12">
    <source>
        <dbReference type="EMBL" id="GAA3971083.1"/>
    </source>
</evidence>
<dbReference type="RefSeq" id="WP_344807950.1">
    <property type="nucleotide sequence ID" value="NZ_BAABBO010000014.1"/>
</dbReference>
<feature type="region of interest" description="Disordered" evidence="9">
    <location>
        <begin position="528"/>
        <end position="560"/>
    </location>
</feature>
<evidence type="ECO:0000256" key="9">
    <source>
        <dbReference type="SAM" id="MobiDB-lite"/>
    </source>
</evidence>
<dbReference type="InterPro" id="IPR045034">
    <property type="entry name" value="O-acyltransferase_WSD1-like"/>
</dbReference>
<comment type="pathway">
    <text evidence="1">Glycerolipid metabolism; triacylglycerol biosynthesis.</text>
</comment>
<gene>
    <name evidence="12" type="ORF">GCM10022278_30670</name>
</gene>
<dbReference type="Pfam" id="PF03007">
    <property type="entry name" value="WS_DGAT_cat"/>
    <property type="match status" value="1"/>
</dbReference>
<dbReference type="PANTHER" id="PTHR31650:SF1">
    <property type="entry name" value="WAX ESTER SYNTHASE_DIACYLGLYCEROL ACYLTRANSFERASE 4-RELATED"/>
    <property type="match status" value="1"/>
</dbReference>
<proteinExistence type="inferred from homology"/>
<evidence type="ECO:0000256" key="7">
    <source>
        <dbReference type="ARBA" id="ARBA00023315"/>
    </source>
</evidence>
<evidence type="ECO:0000256" key="1">
    <source>
        <dbReference type="ARBA" id="ARBA00004771"/>
    </source>
</evidence>
<dbReference type="Pfam" id="PF06974">
    <property type="entry name" value="WS_DGAT_C"/>
    <property type="match status" value="1"/>
</dbReference>
<keyword evidence="13" id="KW-1185">Reference proteome</keyword>
<dbReference type="EC" id="2.3.1.20" evidence="4"/>
<dbReference type="InterPro" id="IPR004255">
    <property type="entry name" value="O-acyltransferase_WSD1_N"/>
</dbReference>
<reference evidence="13" key="1">
    <citation type="journal article" date="2019" name="Int. J. Syst. Evol. Microbiol.">
        <title>The Global Catalogue of Microorganisms (GCM) 10K type strain sequencing project: providing services to taxonomists for standard genome sequencing and annotation.</title>
        <authorList>
            <consortium name="The Broad Institute Genomics Platform"/>
            <consortium name="The Broad Institute Genome Sequencing Center for Infectious Disease"/>
            <person name="Wu L."/>
            <person name="Ma J."/>
        </authorList>
    </citation>
    <scope>NUCLEOTIDE SEQUENCE [LARGE SCALE GENOMIC DNA]</scope>
    <source>
        <strain evidence="13">JCM 17555</strain>
    </source>
</reference>
<feature type="domain" description="O-acyltransferase WSD1 C-terminal" evidence="11">
    <location>
        <begin position="331"/>
        <end position="478"/>
    </location>
</feature>
<comment type="caution">
    <text evidence="12">The sequence shown here is derived from an EMBL/GenBank/DDBJ whole genome shotgun (WGS) entry which is preliminary data.</text>
</comment>
<keyword evidence="6" id="KW-0319">Glycerol metabolism</keyword>
<dbReference type="EMBL" id="BAABBO010000014">
    <property type="protein sequence ID" value="GAA3971083.1"/>
    <property type="molecule type" value="Genomic_DNA"/>
</dbReference>
<dbReference type="InterPro" id="IPR009721">
    <property type="entry name" value="O-acyltransferase_WSD1_C"/>
</dbReference>
<evidence type="ECO:0000256" key="6">
    <source>
        <dbReference type="ARBA" id="ARBA00022798"/>
    </source>
</evidence>
<feature type="domain" description="O-acyltransferase WSD1-like N-terminal" evidence="10">
    <location>
        <begin position="12"/>
        <end position="274"/>
    </location>
</feature>
<dbReference type="PANTHER" id="PTHR31650">
    <property type="entry name" value="O-ACYLTRANSFERASE (WSD1-LIKE) FAMILY PROTEIN"/>
    <property type="match status" value="1"/>
</dbReference>
<evidence type="ECO:0000259" key="11">
    <source>
        <dbReference type="Pfam" id="PF06974"/>
    </source>
</evidence>
<comment type="similarity">
    <text evidence="3">Belongs to the long-chain O-acyltransferase family.</text>
</comment>
<accession>A0ABP7PW59</accession>
<comment type="pathway">
    <text evidence="2">Lipid metabolism.</text>
</comment>
<evidence type="ECO:0000256" key="4">
    <source>
        <dbReference type="ARBA" id="ARBA00013244"/>
    </source>
</evidence>
<evidence type="ECO:0000259" key="10">
    <source>
        <dbReference type="Pfam" id="PF03007"/>
    </source>
</evidence>
<keyword evidence="7" id="KW-0012">Acyltransferase</keyword>
<evidence type="ECO:0000256" key="3">
    <source>
        <dbReference type="ARBA" id="ARBA00009587"/>
    </source>
</evidence>
<feature type="compositionally biased region" description="Basic and acidic residues" evidence="9">
    <location>
        <begin position="548"/>
        <end position="560"/>
    </location>
</feature>
<evidence type="ECO:0000256" key="2">
    <source>
        <dbReference type="ARBA" id="ARBA00005189"/>
    </source>
</evidence>
<name>A0ABP7PW59_9GAMM</name>
<organism evidence="12 13">
    <name type="scientific">Allohahella marinimesophila</name>
    <dbReference type="NCBI Taxonomy" id="1054972"/>
    <lineage>
        <taxon>Bacteria</taxon>
        <taxon>Pseudomonadati</taxon>
        <taxon>Pseudomonadota</taxon>
        <taxon>Gammaproteobacteria</taxon>
        <taxon>Oceanospirillales</taxon>
        <taxon>Hahellaceae</taxon>
        <taxon>Allohahella</taxon>
    </lineage>
</organism>
<keyword evidence="5" id="KW-0808">Transferase</keyword>